<accession>A0AAV8Z3F1</accession>
<proteinExistence type="predicted"/>
<evidence type="ECO:0000313" key="2">
    <source>
        <dbReference type="EMBL" id="KAJ8957624.1"/>
    </source>
</evidence>
<feature type="compositionally biased region" description="Low complexity" evidence="1">
    <location>
        <begin position="37"/>
        <end position="50"/>
    </location>
</feature>
<keyword evidence="3" id="KW-1185">Reference proteome</keyword>
<feature type="region of interest" description="Disordered" evidence="1">
    <location>
        <begin position="30"/>
        <end position="55"/>
    </location>
</feature>
<name>A0AAV8Z3F1_9CUCU</name>
<dbReference type="EMBL" id="JAPWTK010000021">
    <property type="protein sequence ID" value="KAJ8957624.1"/>
    <property type="molecule type" value="Genomic_DNA"/>
</dbReference>
<protein>
    <submittedName>
        <fullName evidence="2">Uncharacterized protein</fullName>
    </submittedName>
</protein>
<evidence type="ECO:0000313" key="3">
    <source>
        <dbReference type="Proteomes" id="UP001162162"/>
    </source>
</evidence>
<organism evidence="2 3">
    <name type="scientific">Aromia moschata</name>
    <dbReference type="NCBI Taxonomy" id="1265417"/>
    <lineage>
        <taxon>Eukaryota</taxon>
        <taxon>Metazoa</taxon>
        <taxon>Ecdysozoa</taxon>
        <taxon>Arthropoda</taxon>
        <taxon>Hexapoda</taxon>
        <taxon>Insecta</taxon>
        <taxon>Pterygota</taxon>
        <taxon>Neoptera</taxon>
        <taxon>Endopterygota</taxon>
        <taxon>Coleoptera</taxon>
        <taxon>Polyphaga</taxon>
        <taxon>Cucujiformia</taxon>
        <taxon>Chrysomeloidea</taxon>
        <taxon>Cerambycidae</taxon>
        <taxon>Cerambycinae</taxon>
        <taxon>Callichromatini</taxon>
        <taxon>Aromia</taxon>
    </lineage>
</organism>
<evidence type="ECO:0000256" key="1">
    <source>
        <dbReference type="SAM" id="MobiDB-lite"/>
    </source>
</evidence>
<comment type="caution">
    <text evidence="2">The sequence shown here is derived from an EMBL/GenBank/DDBJ whole genome shotgun (WGS) entry which is preliminary data.</text>
</comment>
<sequence length="112" mass="12427">MDITRLIKIRCVLFASRCRCRKSTSDLTDMTDEMANTTTTSLSRPSSPRRNGSVKGLAYLASRRGSRDSVASNVSNVSNEDIGPLNFQNTARGRQRRTSNFLELPAILNALF</sequence>
<reference evidence="2" key="1">
    <citation type="journal article" date="2023" name="Insect Mol. Biol.">
        <title>Genome sequencing provides insights into the evolution of gene families encoding plant cell wall-degrading enzymes in longhorned beetles.</title>
        <authorList>
            <person name="Shin N.R."/>
            <person name="Okamura Y."/>
            <person name="Kirsch R."/>
            <person name="Pauchet Y."/>
        </authorList>
    </citation>
    <scope>NUCLEOTIDE SEQUENCE</scope>
    <source>
        <strain evidence="2">AMC_N1</strain>
    </source>
</reference>
<gene>
    <name evidence="2" type="ORF">NQ318_017513</name>
</gene>
<dbReference type="AlphaFoldDB" id="A0AAV8Z3F1"/>
<dbReference type="Proteomes" id="UP001162162">
    <property type="component" value="Unassembled WGS sequence"/>
</dbReference>